<accession>R7Q6E0</accession>
<dbReference type="AlphaFoldDB" id="R7Q6E0"/>
<evidence type="ECO:0000313" key="1">
    <source>
        <dbReference type="EMBL" id="CDF33010.1"/>
    </source>
</evidence>
<dbReference type="Gramene" id="CDF33010">
    <property type="protein sequence ID" value="CDF33010"/>
    <property type="gene ID" value="CHC_T00001772001"/>
</dbReference>
<name>R7Q6E0_CHOCR</name>
<organism evidence="1 2">
    <name type="scientific">Chondrus crispus</name>
    <name type="common">Carrageen Irish moss</name>
    <name type="synonym">Polymorpha crispa</name>
    <dbReference type="NCBI Taxonomy" id="2769"/>
    <lineage>
        <taxon>Eukaryota</taxon>
        <taxon>Rhodophyta</taxon>
        <taxon>Florideophyceae</taxon>
        <taxon>Rhodymeniophycidae</taxon>
        <taxon>Gigartinales</taxon>
        <taxon>Gigartinaceae</taxon>
        <taxon>Chondrus</taxon>
    </lineage>
</organism>
<keyword evidence="2" id="KW-1185">Reference proteome</keyword>
<gene>
    <name evidence="1" type="ORF">CHC_T00001772001</name>
</gene>
<dbReference type="RefSeq" id="XP_005712813.1">
    <property type="nucleotide sequence ID" value="XM_005712756.1"/>
</dbReference>
<dbReference type="KEGG" id="ccp:CHC_T00001772001"/>
<sequence length="59" mass="6985">MKITNIKNGIDIADIVVVNRFWLVCTRRCATVLKFLLPLRFTLHRVLWESERVVFIEPT</sequence>
<proteinExistence type="predicted"/>
<reference evidence="2" key="1">
    <citation type="journal article" date="2013" name="Proc. Natl. Acad. Sci. U.S.A.">
        <title>Genome structure and metabolic features in the red seaweed Chondrus crispus shed light on evolution of the Archaeplastida.</title>
        <authorList>
            <person name="Collen J."/>
            <person name="Porcel B."/>
            <person name="Carre W."/>
            <person name="Ball S.G."/>
            <person name="Chaparro C."/>
            <person name="Tonon T."/>
            <person name="Barbeyron T."/>
            <person name="Michel G."/>
            <person name="Noel B."/>
            <person name="Valentin K."/>
            <person name="Elias M."/>
            <person name="Artiguenave F."/>
            <person name="Arun A."/>
            <person name="Aury J.M."/>
            <person name="Barbosa-Neto J.F."/>
            <person name="Bothwell J.H."/>
            <person name="Bouget F.Y."/>
            <person name="Brillet L."/>
            <person name="Cabello-Hurtado F."/>
            <person name="Capella-Gutierrez S."/>
            <person name="Charrier B."/>
            <person name="Cladiere L."/>
            <person name="Cock J.M."/>
            <person name="Coelho S.M."/>
            <person name="Colleoni C."/>
            <person name="Czjzek M."/>
            <person name="Da Silva C."/>
            <person name="Delage L."/>
            <person name="Denoeud F."/>
            <person name="Deschamps P."/>
            <person name="Dittami S.M."/>
            <person name="Gabaldon T."/>
            <person name="Gachon C.M."/>
            <person name="Groisillier A."/>
            <person name="Herve C."/>
            <person name="Jabbari K."/>
            <person name="Katinka M."/>
            <person name="Kloareg B."/>
            <person name="Kowalczyk N."/>
            <person name="Labadie K."/>
            <person name="Leblanc C."/>
            <person name="Lopez P.J."/>
            <person name="McLachlan D.H."/>
            <person name="Meslet-Cladiere L."/>
            <person name="Moustafa A."/>
            <person name="Nehr Z."/>
            <person name="Nyvall Collen P."/>
            <person name="Panaud O."/>
            <person name="Partensky F."/>
            <person name="Poulain J."/>
            <person name="Rensing S.A."/>
            <person name="Rousvoal S."/>
            <person name="Samson G."/>
            <person name="Symeonidi A."/>
            <person name="Weissenbach J."/>
            <person name="Zambounis A."/>
            <person name="Wincker P."/>
            <person name="Boyen C."/>
        </authorList>
    </citation>
    <scope>NUCLEOTIDE SEQUENCE [LARGE SCALE GENOMIC DNA]</scope>
    <source>
        <strain evidence="2">cv. Stackhouse</strain>
    </source>
</reference>
<dbReference type="EMBL" id="HG001629">
    <property type="protein sequence ID" value="CDF33010.1"/>
    <property type="molecule type" value="Genomic_DNA"/>
</dbReference>
<dbReference type="GeneID" id="17320530"/>
<protein>
    <submittedName>
        <fullName evidence="1">Uncharacterized protein</fullName>
    </submittedName>
</protein>
<evidence type="ECO:0000313" key="2">
    <source>
        <dbReference type="Proteomes" id="UP000012073"/>
    </source>
</evidence>
<dbReference type="Proteomes" id="UP000012073">
    <property type="component" value="Unassembled WGS sequence"/>
</dbReference>